<name>A0A1W1BN08_9ZZZZ</name>
<dbReference type="InterPro" id="IPR023198">
    <property type="entry name" value="PGP-like_dom2"/>
</dbReference>
<gene>
    <name evidence="1" type="ORF">MNB_SV-3-39</name>
</gene>
<keyword evidence="1" id="KW-0378">Hydrolase</keyword>
<dbReference type="PANTHER" id="PTHR43434">
    <property type="entry name" value="PHOSPHOGLYCOLATE PHOSPHATASE"/>
    <property type="match status" value="1"/>
</dbReference>
<protein>
    <submittedName>
        <fullName evidence="1">Phosphoglycolate phosphatase</fullName>
        <ecNumber evidence="1">3.1.3.18</ecNumber>
    </submittedName>
</protein>
<dbReference type="InterPro" id="IPR036412">
    <property type="entry name" value="HAD-like_sf"/>
</dbReference>
<dbReference type="Gene3D" id="3.40.50.1000">
    <property type="entry name" value="HAD superfamily/HAD-like"/>
    <property type="match status" value="1"/>
</dbReference>
<dbReference type="GO" id="GO:0008967">
    <property type="term" value="F:phosphoglycolate phosphatase activity"/>
    <property type="evidence" value="ECO:0007669"/>
    <property type="project" value="UniProtKB-EC"/>
</dbReference>
<dbReference type="PANTHER" id="PTHR43434:SF1">
    <property type="entry name" value="PHOSPHOGLYCOLATE PHOSPHATASE"/>
    <property type="match status" value="1"/>
</dbReference>
<dbReference type="AlphaFoldDB" id="A0A1W1BN08"/>
<dbReference type="SFLD" id="SFLDS00003">
    <property type="entry name" value="Haloacid_Dehalogenase"/>
    <property type="match status" value="1"/>
</dbReference>
<dbReference type="Pfam" id="PF13419">
    <property type="entry name" value="HAD_2"/>
    <property type="match status" value="1"/>
</dbReference>
<dbReference type="InterPro" id="IPR006439">
    <property type="entry name" value="HAD-SF_hydro_IA"/>
</dbReference>
<dbReference type="InterPro" id="IPR041492">
    <property type="entry name" value="HAD_2"/>
</dbReference>
<dbReference type="SUPFAM" id="SSF56784">
    <property type="entry name" value="HAD-like"/>
    <property type="match status" value="1"/>
</dbReference>
<dbReference type="InterPro" id="IPR023214">
    <property type="entry name" value="HAD_sf"/>
</dbReference>
<proteinExistence type="predicted"/>
<organism evidence="1">
    <name type="scientific">hydrothermal vent metagenome</name>
    <dbReference type="NCBI Taxonomy" id="652676"/>
    <lineage>
        <taxon>unclassified sequences</taxon>
        <taxon>metagenomes</taxon>
        <taxon>ecological metagenomes</taxon>
    </lineage>
</organism>
<dbReference type="SFLD" id="SFLDG01129">
    <property type="entry name" value="C1.5:_HAD__Beta-PGM__Phosphata"/>
    <property type="match status" value="1"/>
</dbReference>
<evidence type="ECO:0000313" key="1">
    <source>
        <dbReference type="EMBL" id="SFV54851.1"/>
    </source>
</evidence>
<accession>A0A1W1BN08</accession>
<dbReference type="EMBL" id="FPHI01000008">
    <property type="protein sequence ID" value="SFV54851.1"/>
    <property type="molecule type" value="Genomic_DNA"/>
</dbReference>
<dbReference type="EC" id="3.1.3.18" evidence="1"/>
<dbReference type="GO" id="GO:0006281">
    <property type="term" value="P:DNA repair"/>
    <property type="evidence" value="ECO:0007669"/>
    <property type="project" value="TreeGrafter"/>
</dbReference>
<dbReference type="InterPro" id="IPR050155">
    <property type="entry name" value="HAD-like_hydrolase_sf"/>
</dbReference>
<dbReference type="NCBIfam" id="TIGR01549">
    <property type="entry name" value="HAD-SF-IA-v1"/>
    <property type="match status" value="1"/>
</dbReference>
<dbReference type="GO" id="GO:0005829">
    <property type="term" value="C:cytosol"/>
    <property type="evidence" value="ECO:0007669"/>
    <property type="project" value="TreeGrafter"/>
</dbReference>
<sequence length="213" mass="23436">MRDKIILFDLDGTLIDSTEAILESFAVAFKTFGDAVPQEALIKSEIGYPLDIMFAALGVPEDKVWDYVDAYKMHYREISCAKTVLLKDAKEAVILASRHATLGVVTTKTAKYSIELLEHMGLMDYFAVLIGREDVKNPKPDPEPIQKALAKLPSDTTNIWMVGDTCMDMVAAKAANIGAIGVTCGYGTEESLLQCTDNIYQNAFNAVQFIANR</sequence>
<reference evidence="1" key="1">
    <citation type="submission" date="2016-10" db="EMBL/GenBank/DDBJ databases">
        <authorList>
            <person name="de Groot N.N."/>
        </authorList>
    </citation>
    <scope>NUCLEOTIDE SEQUENCE</scope>
</reference>
<dbReference type="Gene3D" id="1.10.150.240">
    <property type="entry name" value="Putative phosphatase, domain 2"/>
    <property type="match status" value="1"/>
</dbReference>